<evidence type="ECO:0000313" key="5">
    <source>
        <dbReference type="Proteomes" id="UP000269208"/>
    </source>
</evidence>
<accession>A0A447TN33</accession>
<dbReference type="EC" id="2.7.13.3" evidence="4"/>
<evidence type="ECO:0000256" key="2">
    <source>
        <dbReference type="ARBA" id="ARBA00022679"/>
    </source>
</evidence>
<keyword evidence="3 4" id="KW-0418">Kinase</keyword>
<proteinExistence type="predicted"/>
<gene>
    <name evidence="4" type="primary">dpiB_3</name>
    <name evidence="4" type="ORF">NCTC6754_00381</name>
</gene>
<evidence type="ECO:0000313" key="4">
    <source>
        <dbReference type="EMBL" id="VEB50699.1"/>
    </source>
</evidence>
<name>A0A447TN33_SALET</name>
<protein>
    <submittedName>
        <fullName evidence="4">Sensor histidine kinase DpiB</fullName>
        <ecNumber evidence="4">2.7.13.3</ecNumber>
    </submittedName>
</protein>
<evidence type="ECO:0000256" key="3">
    <source>
        <dbReference type="ARBA" id="ARBA00022777"/>
    </source>
</evidence>
<dbReference type="EMBL" id="LR134190">
    <property type="protein sequence ID" value="VEB50699.1"/>
    <property type="molecule type" value="Genomic_DNA"/>
</dbReference>
<dbReference type="InterPro" id="IPR016120">
    <property type="entry name" value="Sig_transdc_His_kin_SpoOB"/>
</dbReference>
<keyword evidence="1" id="KW-0597">Phosphoprotein</keyword>
<dbReference type="Proteomes" id="UP000269208">
    <property type="component" value="Chromosome"/>
</dbReference>
<sequence>MKVIASRMAVIIDNQPQGWVISFRNKDDINTLSLQLSQVRQYADNLRAVQHEHRNLISTIAGLLFLKRYDNALALIQQQSEKPPESTRFYFP</sequence>
<keyword evidence="2 4" id="KW-0808">Transferase</keyword>
<dbReference type="AlphaFoldDB" id="A0A447TN33"/>
<organism evidence="4 5">
    <name type="scientific">Salmonella enterica I</name>
    <dbReference type="NCBI Taxonomy" id="59201"/>
    <lineage>
        <taxon>Bacteria</taxon>
        <taxon>Pseudomonadati</taxon>
        <taxon>Pseudomonadota</taxon>
        <taxon>Gammaproteobacteria</taxon>
        <taxon>Enterobacterales</taxon>
        <taxon>Enterobacteriaceae</taxon>
        <taxon>Salmonella</taxon>
    </lineage>
</organism>
<reference evidence="4 5" key="1">
    <citation type="submission" date="2018-12" db="EMBL/GenBank/DDBJ databases">
        <authorList>
            <consortium name="Pathogen Informatics"/>
        </authorList>
    </citation>
    <scope>NUCLEOTIDE SEQUENCE [LARGE SCALE GENOMIC DNA]</scope>
    <source>
        <strain evidence="4 5">NCTC6754</strain>
    </source>
</reference>
<dbReference type="GO" id="GO:0000155">
    <property type="term" value="F:phosphorelay sensor kinase activity"/>
    <property type="evidence" value="ECO:0007669"/>
    <property type="project" value="InterPro"/>
</dbReference>
<evidence type="ECO:0000256" key="1">
    <source>
        <dbReference type="ARBA" id="ARBA00022553"/>
    </source>
</evidence>
<dbReference type="SUPFAM" id="SSF55890">
    <property type="entry name" value="Sporulation response regulatory protein Spo0B"/>
    <property type="match status" value="1"/>
</dbReference>